<comment type="caution">
    <text evidence="7">The sequence shown here is derived from an EMBL/GenBank/DDBJ whole genome shotgun (WGS) entry which is preliminary data.</text>
</comment>
<name>A0A8J6TYF6_9HYPH</name>
<dbReference type="Proteomes" id="UP000643405">
    <property type="component" value="Unassembled WGS sequence"/>
</dbReference>
<proteinExistence type="inferred from homology"/>
<dbReference type="EMBL" id="JACVVX010000002">
    <property type="protein sequence ID" value="MBD0414624.1"/>
    <property type="molecule type" value="Genomic_DNA"/>
</dbReference>
<dbReference type="RefSeq" id="WP_188164056.1">
    <property type="nucleotide sequence ID" value="NZ_JACVVX010000002.1"/>
</dbReference>
<accession>A0A8J6TYF6</accession>
<evidence type="ECO:0000313" key="8">
    <source>
        <dbReference type="Proteomes" id="UP000643405"/>
    </source>
</evidence>
<dbReference type="Pfam" id="PF03466">
    <property type="entry name" value="LysR_substrate"/>
    <property type="match status" value="1"/>
</dbReference>
<feature type="compositionally biased region" description="Polar residues" evidence="5">
    <location>
        <begin position="336"/>
        <end position="347"/>
    </location>
</feature>
<evidence type="ECO:0000256" key="5">
    <source>
        <dbReference type="SAM" id="MobiDB-lite"/>
    </source>
</evidence>
<keyword evidence="8" id="KW-1185">Reference proteome</keyword>
<keyword evidence="2" id="KW-0805">Transcription regulation</keyword>
<protein>
    <submittedName>
        <fullName evidence="7">LysR family transcriptional regulator</fullName>
    </submittedName>
</protein>
<dbReference type="PROSITE" id="PS50931">
    <property type="entry name" value="HTH_LYSR"/>
    <property type="match status" value="1"/>
</dbReference>
<dbReference type="InterPro" id="IPR036388">
    <property type="entry name" value="WH-like_DNA-bd_sf"/>
</dbReference>
<dbReference type="InterPro" id="IPR005119">
    <property type="entry name" value="LysR_subst-bd"/>
</dbReference>
<dbReference type="SUPFAM" id="SSF53850">
    <property type="entry name" value="Periplasmic binding protein-like II"/>
    <property type="match status" value="1"/>
</dbReference>
<dbReference type="Pfam" id="PF00126">
    <property type="entry name" value="HTH_1"/>
    <property type="match status" value="1"/>
</dbReference>
<dbReference type="GO" id="GO:0003700">
    <property type="term" value="F:DNA-binding transcription factor activity"/>
    <property type="evidence" value="ECO:0007669"/>
    <property type="project" value="InterPro"/>
</dbReference>
<evidence type="ECO:0000256" key="3">
    <source>
        <dbReference type="ARBA" id="ARBA00023125"/>
    </source>
</evidence>
<sequence>MQPNPTLDQLQMLVAVADTGSFSAAGRKLNRAQSVISYAIANLEAQLGLKLFEREGTREPTLTTVGKAMLADARKMVGMLHDIRSRAEGLKQGLEAELIIAVDVTMPSPALIRVLAAFEAEFPSVGLKMNIGTLGMLWDQLMTRSSNVSFGGQPVNFNEELVAVRIGDASMTPVAAPGHPLATYKGRVPLSEVREHIQLVISDGSQMTKGKDFGVFAYRTWRMTDMSMKRELILSGLGWGGLPTWMILDDVAAGRLAVLDLEPYSERHYQLHAFYRTDSPPGPAGTWLIERFKRELPKVCATLPNALRHRIDSAEAQQSNRNDGPATDPYEGTGLDSPSRSASSTAR</sequence>
<dbReference type="PRINTS" id="PR00039">
    <property type="entry name" value="HTHLYSR"/>
</dbReference>
<evidence type="ECO:0000259" key="6">
    <source>
        <dbReference type="PROSITE" id="PS50931"/>
    </source>
</evidence>
<dbReference type="GO" id="GO:0000976">
    <property type="term" value="F:transcription cis-regulatory region binding"/>
    <property type="evidence" value="ECO:0007669"/>
    <property type="project" value="TreeGrafter"/>
</dbReference>
<evidence type="ECO:0000313" key="7">
    <source>
        <dbReference type="EMBL" id="MBD0414624.1"/>
    </source>
</evidence>
<dbReference type="PANTHER" id="PTHR30126">
    <property type="entry name" value="HTH-TYPE TRANSCRIPTIONAL REGULATOR"/>
    <property type="match status" value="1"/>
</dbReference>
<gene>
    <name evidence="7" type="ORF">ICI42_08155</name>
</gene>
<evidence type="ECO:0000256" key="1">
    <source>
        <dbReference type="ARBA" id="ARBA00009437"/>
    </source>
</evidence>
<keyword evidence="3" id="KW-0238">DNA-binding</keyword>
<dbReference type="InterPro" id="IPR000847">
    <property type="entry name" value="LysR_HTH_N"/>
</dbReference>
<feature type="domain" description="HTH lysR-type" evidence="6">
    <location>
        <begin position="5"/>
        <end position="61"/>
    </location>
</feature>
<dbReference type="InterPro" id="IPR036390">
    <property type="entry name" value="WH_DNA-bd_sf"/>
</dbReference>
<dbReference type="PANTHER" id="PTHR30126:SF91">
    <property type="entry name" value="LYSR FAMILY TRANSCRIPTIONAL REGULATOR"/>
    <property type="match status" value="1"/>
</dbReference>
<comment type="similarity">
    <text evidence="1">Belongs to the LysR transcriptional regulatory family.</text>
</comment>
<reference evidence="7" key="1">
    <citation type="submission" date="2020-09" db="EMBL/GenBank/DDBJ databases">
        <title>Genome seq and assembly of Tianweitania sp.</title>
        <authorList>
            <person name="Chhetri G."/>
        </authorList>
    </citation>
    <scope>NUCLEOTIDE SEQUENCE</scope>
    <source>
        <strain evidence="7">Rool2</strain>
    </source>
</reference>
<dbReference type="Gene3D" id="3.40.190.290">
    <property type="match status" value="1"/>
</dbReference>
<organism evidence="7 8">
    <name type="scientific">Oryzicola mucosus</name>
    <dbReference type="NCBI Taxonomy" id="2767425"/>
    <lineage>
        <taxon>Bacteria</taxon>
        <taxon>Pseudomonadati</taxon>
        <taxon>Pseudomonadota</taxon>
        <taxon>Alphaproteobacteria</taxon>
        <taxon>Hyphomicrobiales</taxon>
        <taxon>Phyllobacteriaceae</taxon>
        <taxon>Oryzicola</taxon>
    </lineage>
</organism>
<dbReference type="Gene3D" id="1.10.10.10">
    <property type="entry name" value="Winged helix-like DNA-binding domain superfamily/Winged helix DNA-binding domain"/>
    <property type="match status" value="1"/>
</dbReference>
<dbReference type="FunFam" id="1.10.10.10:FF:000001">
    <property type="entry name" value="LysR family transcriptional regulator"/>
    <property type="match status" value="1"/>
</dbReference>
<feature type="region of interest" description="Disordered" evidence="5">
    <location>
        <begin position="313"/>
        <end position="347"/>
    </location>
</feature>
<dbReference type="SUPFAM" id="SSF46785">
    <property type="entry name" value="Winged helix' DNA-binding domain"/>
    <property type="match status" value="1"/>
</dbReference>
<evidence type="ECO:0000256" key="2">
    <source>
        <dbReference type="ARBA" id="ARBA00023015"/>
    </source>
</evidence>
<keyword evidence="4" id="KW-0804">Transcription</keyword>
<evidence type="ECO:0000256" key="4">
    <source>
        <dbReference type="ARBA" id="ARBA00023163"/>
    </source>
</evidence>
<dbReference type="AlphaFoldDB" id="A0A8J6TYF6"/>